<feature type="domain" description="Programmed cell death protein 2 C-terminal" evidence="2">
    <location>
        <begin position="281"/>
        <end position="395"/>
    </location>
</feature>
<feature type="region of interest" description="Disordered" evidence="1">
    <location>
        <begin position="171"/>
        <end position="192"/>
    </location>
</feature>
<evidence type="ECO:0000313" key="3">
    <source>
        <dbReference type="EMBL" id="KAG7354038.1"/>
    </source>
</evidence>
<organism evidence="3 4">
    <name type="scientific">Nitzschia inconspicua</name>
    <dbReference type="NCBI Taxonomy" id="303405"/>
    <lineage>
        <taxon>Eukaryota</taxon>
        <taxon>Sar</taxon>
        <taxon>Stramenopiles</taxon>
        <taxon>Ochrophyta</taxon>
        <taxon>Bacillariophyta</taxon>
        <taxon>Bacillariophyceae</taxon>
        <taxon>Bacillariophycidae</taxon>
        <taxon>Bacillariales</taxon>
        <taxon>Bacillariaceae</taxon>
        <taxon>Nitzschia</taxon>
    </lineage>
</organism>
<evidence type="ECO:0000313" key="4">
    <source>
        <dbReference type="Proteomes" id="UP000693970"/>
    </source>
</evidence>
<proteinExistence type="predicted"/>
<dbReference type="GO" id="GO:0005737">
    <property type="term" value="C:cytoplasm"/>
    <property type="evidence" value="ECO:0007669"/>
    <property type="project" value="InterPro"/>
</dbReference>
<keyword evidence="4" id="KW-1185">Reference proteome</keyword>
<feature type="compositionally biased region" description="Acidic residues" evidence="1">
    <location>
        <begin position="434"/>
        <end position="445"/>
    </location>
</feature>
<dbReference type="Pfam" id="PF04194">
    <property type="entry name" value="PDCD2_C"/>
    <property type="match status" value="1"/>
</dbReference>
<sequence>MWNSEEDTGEPVKLFVPSQASNRKTNTAPIESHIGGHCSAVDDTPPCDTCNNPMYLMVQLKLPAASVNEDRFLCLFVCPRTECFGQVPYDKGFASGGQGVVKCIEKRLVAKQYITPVAVAAPTKSMWYADQKDKNENDGDDWAVDGMDGTQVIALEQAVAAMEENLDENGMFAGQTKQQSKKNSRQTRGYRDSGEEDLLHAFVCYVLKEQNEPPPPRPMLEEDDVGMADSDEKIRNMLARYMAEEEDEDILAALQGTEIGGGGGGGGKNGAEEDERLSEEDRILRGFQDRLRRLPRQVVRYARGGTPLWSIPDKNKKSGKHFWTVPNCEKCQRARTFECQVLPSILETLDVDKYTGNRIHASNHENEIMDLDDLLSDGMNFGSIAVFTCNNPGCDATSIESFVVIQKSVDDIDSMRRPANKALPPSATMAVVENLDDDDEFEPDQ</sequence>
<evidence type="ECO:0000256" key="1">
    <source>
        <dbReference type="SAM" id="MobiDB-lite"/>
    </source>
</evidence>
<dbReference type="InterPro" id="IPR052815">
    <property type="entry name" value="PDCD2-like_regulator"/>
</dbReference>
<dbReference type="PANTHER" id="PTHR46421:SF1">
    <property type="entry name" value="PROGRAMMED CELL DEATH PROTEIN 2-LIKE"/>
    <property type="match status" value="1"/>
</dbReference>
<feature type="region of interest" description="Disordered" evidence="1">
    <location>
        <begin position="257"/>
        <end position="277"/>
    </location>
</feature>
<dbReference type="EMBL" id="JAGRRH010000016">
    <property type="protein sequence ID" value="KAG7354038.1"/>
    <property type="molecule type" value="Genomic_DNA"/>
</dbReference>
<accession>A0A9K3L1T8</accession>
<dbReference type="AlphaFoldDB" id="A0A9K3L1T8"/>
<feature type="region of interest" description="Disordered" evidence="1">
    <location>
        <begin position="1"/>
        <end position="27"/>
    </location>
</feature>
<feature type="compositionally biased region" description="Polar residues" evidence="1">
    <location>
        <begin position="18"/>
        <end position="27"/>
    </location>
</feature>
<reference evidence="3" key="1">
    <citation type="journal article" date="2021" name="Sci. Rep.">
        <title>Diploid genomic architecture of Nitzschia inconspicua, an elite biomass production diatom.</title>
        <authorList>
            <person name="Oliver A."/>
            <person name="Podell S."/>
            <person name="Pinowska A."/>
            <person name="Traller J.C."/>
            <person name="Smith S.R."/>
            <person name="McClure R."/>
            <person name="Beliaev A."/>
            <person name="Bohutskyi P."/>
            <person name="Hill E.A."/>
            <person name="Rabines A."/>
            <person name="Zheng H."/>
            <person name="Allen L.Z."/>
            <person name="Kuo A."/>
            <person name="Grigoriev I.V."/>
            <person name="Allen A.E."/>
            <person name="Hazlebeck D."/>
            <person name="Allen E.E."/>
        </authorList>
    </citation>
    <scope>NUCLEOTIDE SEQUENCE</scope>
    <source>
        <strain evidence="3">Hildebrandi</strain>
    </source>
</reference>
<name>A0A9K3L1T8_9STRA</name>
<evidence type="ECO:0000259" key="2">
    <source>
        <dbReference type="Pfam" id="PF04194"/>
    </source>
</evidence>
<dbReference type="OrthoDB" id="366284at2759"/>
<feature type="region of interest" description="Disordered" evidence="1">
    <location>
        <begin position="416"/>
        <end position="445"/>
    </location>
</feature>
<reference evidence="3" key="2">
    <citation type="submission" date="2021-04" db="EMBL/GenBank/DDBJ databases">
        <authorList>
            <person name="Podell S."/>
        </authorList>
    </citation>
    <scope>NUCLEOTIDE SEQUENCE</scope>
    <source>
        <strain evidence="3">Hildebrandi</strain>
    </source>
</reference>
<dbReference type="InterPro" id="IPR007320">
    <property type="entry name" value="PDCD2_C"/>
</dbReference>
<dbReference type="PANTHER" id="PTHR46421">
    <property type="entry name" value="PROGRAMMED CELL DEATH PROTEIN 2-LIKE"/>
    <property type="match status" value="1"/>
</dbReference>
<comment type="caution">
    <text evidence="3">The sequence shown here is derived from an EMBL/GenBank/DDBJ whole genome shotgun (WGS) entry which is preliminary data.</text>
</comment>
<dbReference type="Proteomes" id="UP000693970">
    <property type="component" value="Unassembled WGS sequence"/>
</dbReference>
<gene>
    <name evidence="3" type="ORF">IV203_003394</name>
</gene>
<protein>
    <submittedName>
        <fullName evidence="3">Programmed cell death protein</fullName>
    </submittedName>
</protein>
<feature type="compositionally biased region" description="Gly residues" evidence="1">
    <location>
        <begin position="258"/>
        <end position="269"/>
    </location>
</feature>